<name>A0ABY5NQB7_9FLAO</name>
<protein>
    <submittedName>
        <fullName evidence="2">Uncharacterized protein</fullName>
    </submittedName>
</protein>
<feature type="chain" id="PRO_5046722055" evidence="1">
    <location>
        <begin position="16"/>
        <end position="214"/>
    </location>
</feature>
<keyword evidence="1" id="KW-0732">Signal</keyword>
<sequence length="214" mass="25591">MKIILVILLSVFSFAKVFATAQYPDRIVFNNKEYSLLTNPLEKYFEKNEDKRPKGGVMSTALWRGYVATFEIIENQLYVKDIKIQIWNEKSDDTEWKSVINEVFPKTEDRKIDWFNGLLTLPYGELINYVHMGYGSTYENYIIIEIEKGKYIKSKDLNFKEYENLKEKQFEAYKKSNEYLERKKELKKDGWKQKDIDGFLRSFVTEYTEKLLIE</sequence>
<evidence type="ECO:0000256" key="1">
    <source>
        <dbReference type="SAM" id="SignalP"/>
    </source>
</evidence>
<accession>A0ABY5NQB7</accession>
<reference evidence="2 3" key="1">
    <citation type="submission" date="2022-08" db="EMBL/GenBank/DDBJ databases">
        <title>Myroides zhujiangensis sp. nov., a novel bacterium isolated from sediment in the Pearl River Estuary.</title>
        <authorList>
            <person name="Cui L."/>
        </authorList>
    </citation>
    <scope>NUCLEOTIDE SEQUENCE [LARGE SCALE GENOMIC DNA]</scope>
    <source>
        <strain evidence="2 3">SCSIO 72103</strain>
    </source>
</reference>
<dbReference type="Proteomes" id="UP001317001">
    <property type="component" value="Chromosome"/>
</dbReference>
<proteinExistence type="predicted"/>
<feature type="signal peptide" evidence="1">
    <location>
        <begin position="1"/>
        <end position="15"/>
    </location>
</feature>
<organism evidence="2 3">
    <name type="scientific">Paenimyroides aestuarii</name>
    <dbReference type="NCBI Taxonomy" id="2968490"/>
    <lineage>
        <taxon>Bacteria</taxon>
        <taxon>Pseudomonadati</taxon>
        <taxon>Bacteroidota</taxon>
        <taxon>Flavobacteriia</taxon>
        <taxon>Flavobacteriales</taxon>
        <taxon>Flavobacteriaceae</taxon>
        <taxon>Paenimyroides</taxon>
    </lineage>
</organism>
<keyword evidence="3" id="KW-1185">Reference proteome</keyword>
<dbReference type="EMBL" id="CP102382">
    <property type="protein sequence ID" value="UUV20766.1"/>
    <property type="molecule type" value="Genomic_DNA"/>
</dbReference>
<dbReference type="RefSeq" id="WP_257498671.1">
    <property type="nucleotide sequence ID" value="NZ_CP102382.1"/>
</dbReference>
<evidence type="ECO:0000313" key="3">
    <source>
        <dbReference type="Proteomes" id="UP001317001"/>
    </source>
</evidence>
<gene>
    <name evidence="2" type="ORF">NPX36_10610</name>
</gene>
<evidence type="ECO:0000313" key="2">
    <source>
        <dbReference type="EMBL" id="UUV20766.1"/>
    </source>
</evidence>